<comment type="subcellular location">
    <subcellularLocation>
        <location evidence="1">Cell membrane</location>
        <topology evidence="1">Multi-pass membrane protein</topology>
    </subcellularLocation>
</comment>
<evidence type="ECO:0000256" key="3">
    <source>
        <dbReference type="SAM" id="Phobius"/>
    </source>
</evidence>
<feature type="transmembrane region" description="Helical" evidence="3">
    <location>
        <begin position="211"/>
        <end position="242"/>
    </location>
</feature>
<dbReference type="PANTHER" id="PTHR42865:SF7">
    <property type="entry name" value="PROTON_GLUTAMATE-ASPARTATE SYMPORTER"/>
    <property type="match status" value="1"/>
</dbReference>
<keyword evidence="3" id="KW-0472">Membrane</keyword>
<dbReference type="GO" id="GO:0005886">
    <property type="term" value="C:plasma membrane"/>
    <property type="evidence" value="ECO:0007669"/>
    <property type="project" value="UniProtKB-SubCell"/>
</dbReference>
<feature type="transmembrane region" description="Helical" evidence="3">
    <location>
        <begin position="119"/>
        <end position="136"/>
    </location>
</feature>
<reference evidence="4" key="1">
    <citation type="submission" date="2023-08" db="EMBL/GenBank/DDBJ databases">
        <authorList>
            <person name="Page C.A."/>
            <person name="Perez-Diaz I.M."/>
        </authorList>
    </citation>
    <scope>NUCLEOTIDE SEQUENCE</scope>
    <source>
        <strain evidence="4">7.8.46</strain>
    </source>
</reference>
<name>A0AAW8VX54_LACPE</name>
<dbReference type="Pfam" id="PF00375">
    <property type="entry name" value="SDF"/>
    <property type="match status" value="1"/>
</dbReference>
<comment type="caution">
    <text evidence="4">The sequence shown here is derived from an EMBL/GenBank/DDBJ whole genome shotgun (WGS) entry which is preliminary data.</text>
</comment>
<feature type="transmembrane region" description="Helical" evidence="3">
    <location>
        <begin position="12"/>
        <end position="30"/>
    </location>
</feature>
<evidence type="ECO:0000256" key="2">
    <source>
        <dbReference type="ARBA" id="ARBA00022475"/>
    </source>
</evidence>
<dbReference type="InterPro" id="IPR001991">
    <property type="entry name" value="Na-dicarboxylate_symporter"/>
</dbReference>
<dbReference type="PANTHER" id="PTHR42865">
    <property type="entry name" value="PROTON/GLUTAMATE-ASPARTATE SYMPORTER"/>
    <property type="match status" value="1"/>
</dbReference>
<proteinExistence type="predicted"/>
<accession>A0AAW8VX54</accession>
<keyword evidence="3" id="KW-1133">Transmembrane helix</keyword>
<keyword evidence="3" id="KW-0812">Transmembrane</keyword>
<dbReference type="EMBL" id="JAVLAQ010000001">
    <property type="protein sequence ID" value="MDT6989965.1"/>
    <property type="molecule type" value="Genomic_DNA"/>
</dbReference>
<dbReference type="GO" id="GO:0006835">
    <property type="term" value="P:dicarboxylic acid transport"/>
    <property type="evidence" value="ECO:0007669"/>
    <property type="project" value="TreeGrafter"/>
</dbReference>
<dbReference type="Proteomes" id="UP001267003">
    <property type="component" value="Unassembled WGS sequence"/>
</dbReference>
<evidence type="ECO:0000256" key="1">
    <source>
        <dbReference type="ARBA" id="ARBA00004651"/>
    </source>
</evidence>
<gene>
    <name evidence="4" type="ORF">RI536_07580</name>
</gene>
<organism evidence="4 5">
    <name type="scientific">Lactiplantibacillus pentosus</name>
    <name type="common">Lactobacillus pentosus</name>
    <dbReference type="NCBI Taxonomy" id="1589"/>
    <lineage>
        <taxon>Bacteria</taxon>
        <taxon>Bacillati</taxon>
        <taxon>Bacillota</taxon>
        <taxon>Bacilli</taxon>
        <taxon>Lactobacillales</taxon>
        <taxon>Lactobacillaceae</taxon>
        <taxon>Lactiplantibacillus</taxon>
    </lineage>
</organism>
<dbReference type="GO" id="GO:0015293">
    <property type="term" value="F:symporter activity"/>
    <property type="evidence" value="ECO:0007669"/>
    <property type="project" value="UniProtKB-KW"/>
</dbReference>
<protein>
    <submittedName>
        <fullName evidence="4">Dicarboxylate/amino acid:cation symporter</fullName>
    </submittedName>
</protein>
<feature type="transmembrane region" description="Helical" evidence="3">
    <location>
        <begin position="77"/>
        <end position="99"/>
    </location>
</feature>
<evidence type="ECO:0000313" key="4">
    <source>
        <dbReference type="EMBL" id="MDT6989965.1"/>
    </source>
</evidence>
<dbReference type="AlphaFoldDB" id="A0AAW8VX54"/>
<feature type="transmembrane region" description="Helical" evidence="3">
    <location>
        <begin position="293"/>
        <end position="312"/>
    </location>
</feature>
<feature type="transmembrane region" description="Helical" evidence="3">
    <location>
        <begin position="36"/>
        <end position="65"/>
    </location>
</feature>
<evidence type="ECO:0000313" key="5">
    <source>
        <dbReference type="Proteomes" id="UP001267003"/>
    </source>
</evidence>
<feature type="transmembrane region" description="Helical" evidence="3">
    <location>
        <begin position="324"/>
        <end position="351"/>
    </location>
</feature>
<dbReference type="RefSeq" id="WP_216780169.1">
    <property type="nucleotide sequence ID" value="NZ_CP115741.1"/>
</dbReference>
<sequence>MATIKRIGFPYQLLIALVLAVIFGNFLPIADSFYNLLGTVFINAITMIILPLIFPVVITAVVKIFNQKSFGHILLKTFVYFFVITTIIIALFLLAAYYFGFGTGTHASANVSSLKGIGTSINLWTFLASIVPANIIKAFSDNNLLSVIFFAIVLGLGLGAYGPAKAKPLLNLFDIWIEALYKITDFIIKLSPIGIFGIIAHDVSSVGTSELVSLVTFIVGLYVGYAALLLIVFPIIASIYRVPYLATLREIRDLFTLAFFTGSSSVVLPKLLERLKSNGASQTVTDFVIPLGYTFNLEGATVYLSLAVAFVANSYNLSLSLATLATIVLLLTFISKTIATVPSGAIVVLLATATQLGLPKEGVALIFAVDFFANAGRTALNVLGNAIAAKAIEGQLQATATKPISSKLANE</sequence>
<feature type="transmembrane region" description="Helical" evidence="3">
    <location>
        <begin position="254"/>
        <end position="272"/>
    </location>
</feature>
<keyword evidence="2" id="KW-1003">Cell membrane</keyword>
<feature type="transmembrane region" description="Helical" evidence="3">
    <location>
        <begin position="143"/>
        <end position="164"/>
    </location>
</feature>